<proteinExistence type="predicted"/>
<evidence type="ECO:0000313" key="2">
    <source>
        <dbReference type="Proteomes" id="UP000239867"/>
    </source>
</evidence>
<dbReference type="AlphaFoldDB" id="A0A2L1GLK9"/>
<dbReference type="KEGG" id="deo:CAY53_02590"/>
<protein>
    <submittedName>
        <fullName evidence="1">Uncharacterized protein</fullName>
    </submittedName>
</protein>
<reference evidence="1" key="2">
    <citation type="journal article" date="2018" name="MBio">
        <title>Insights into the evolution of host association through the isolation and characterization of a novel human periodontal pathobiont, Desulfobulbus oralis.</title>
        <authorList>
            <person name="Cross K.L."/>
            <person name="Chirania P."/>
            <person name="Xiong W."/>
            <person name="Beall C.J."/>
            <person name="Elkins J.G."/>
            <person name="Giannone R.J."/>
            <person name="Griffen A.L."/>
            <person name="Guss A.M."/>
            <person name="Hettich R.L."/>
            <person name="Joshi S.S."/>
            <person name="Mokrzan E.M."/>
            <person name="Martin R.K."/>
            <person name="Zhulin I.B."/>
            <person name="Leys E.J."/>
            <person name="Podar M."/>
        </authorList>
    </citation>
    <scope>NUCLEOTIDE SEQUENCE [LARGE SCALE GENOMIC DNA]</scope>
    <source>
        <strain evidence="1">ORNL</strain>
    </source>
</reference>
<dbReference type="RefSeq" id="WP_104935800.1">
    <property type="nucleotide sequence ID" value="NZ_CP021255.1"/>
</dbReference>
<dbReference type="SUPFAM" id="SSF111038">
    <property type="entry name" value="YjbQ-like"/>
    <property type="match status" value="1"/>
</dbReference>
<name>A0A2L1GLK9_9BACT</name>
<reference evidence="1" key="1">
    <citation type="submission" date="2017-05" db="EMBL/GenBank/DDBJ databases">
        <authorList>
            <person name="Song R."/>
            <person name="Chenine A.L."/>
            <person name="Ruprecht R.M."/>
        </authorList>
    </citation>
    <scope>NUCLEOTIDE SEQUENCE</scope>
    <source>
        <strain evidence="1">ORNL</strain>
    </source>
</reference>
<organism evidence="1 2">
    <name type="scientific">Desulfobulbus oralis</name>
    <dbReference type="NCBI Taxonomy" id="1986146"/>
    <lineage>
        <taxon>Bacteria</taxon>
        <taxon>Pseudomonadati</taxon>
        <taxon>Thermodesulfobacteriota</taxon>
        <taxon>Desulfobulbia</taxon>
        <taxon>Desulfobulbales</taxon>
        <taxon>Desulfobulbaceae</taxon>
        <taxon>Desulfobulbus</taxon>
    </lineage>
</organism>
<keyword evidence="2" id="KW-1185">Reference proteome</keyword>
<dbReference type="InterPro" id="IPR035917">
    <property type="entry name" value="YjbQ-like_sf"/>
</dbReference>
<evidence type="ECO:0000313" key="1">
    <source>
        <dbReference type="EMBL" id="AVD70497.1"/>
    </source>
</evidence>
<dbReference type="EMBL" id="CP021255">
    <property type="protein sequence ID" value="AVD70497.1"/>
    <property type="molecule type" value="Genomic_DNA"/>
</dbReference>
<sequence>MQKGPALCKARSDNADTHPKRRLMGRAAAAARTGAQLHFAPWTCICSGGFDGRRPKGVPVKIIGQ</sequence>
<accession>A0A2L1GLK9</accession>
<dbReference type="OrthoDB" id="9801725at2"/>
<dbReference type="Proteomes" id="UP000239867">
    <property type="component" value="Chromosome"/>
</dbReference>
<gene>
    <name evidence="1" type="ORF">CAY53_02590</name>
</gene>